<dbReference type="AlphaFoldDB" id="A0A2G4YQI4"/>
<dbReference type="Proteomes" id="UP000229730">
    <property type="component" value="Unassembled WGS sequence"/>
</dbReference>
<organism evidence="2 3">
    <name type="scientific">Paremcibacter congregatus</name>
    <dbReference type="NCBI Taxonomy" id="2043170"/>
    <lineage>
        <taxon>Bacteria</taxon>
        <taxon>Pseudomonadati</taxon>
        <taxon>Pseudomonadota</taxon>
        <taxon>Alphaproteobacteria</taxon>
        <taxon>Emcibacterales</taxon>
        <taxon>Emcibacteraceae</taxon>
        <taxon>Paremcibacter</taxon>
    </lineage>
</organism>
<keyword evidence="3" id="KW-1185">Reference proteome</keyword>
<evidence type="ECO:0000313" key="3">
    <source>
        <dbReference type="Proteomes" id="UP000229730"/>
    </source>
</evidence>
<evidence type="ECO:0000313" key="2">
    <source>
        <dbReference type="EMBL" id="PHZ83716.1"/>
    </source>
</evidence>
<dbReference type="RefSeq" id="WP_099474771.1">
    <property type="nucleotide sequence ID" value="NZ_CAXBMK010000001.1"/>
</dbReference>
<protein>
    <recommendedName>
        <fullName evidence="1">DUF6898 domain-containing protein</fullName>
    </recommendedName>
</protein>
<dbReference type="InterPro" id="IPR054193">
    <property type="entry name" value="DUF6898"/>
</dbReference>
<feature type="domain" description="DUF6898" evidence="1">
    <location>
        <begin position="6"/>
        <end position="60"/>
    </location>
</feature>
<name>A0A2G4YQI4_9PROT</name>
<dbReference type="EMBL" id="PDEM01000031">
    <property type="protein sequence ID" value="PHZ83716.1"/>
    <property type="molecule type" value="Genomic_DNA"/>
</dbReference>
<proteinExistence type="predicted"/>
<evidence type="ECO:0000259" key="1">
    <source>
        <dbReference type="Pfam" id="PF21839"/>
    </source>
</evidence>
<accession>A0A2G4YQI4</accession>
<comment type="caution">
    <text evidence="2">The sequence shown here is derived from an EMBL/GenBank/DDBJ whole genome shotgun (WGS) entry which is preliminary data.</text>
</comment>
<reference evidence="2 3" key="1">
    <citation type="submission" date="2017-10" db="EMBL/GenBank/DDBJ databases">
        <title>Frigbacter circumglobatus gen. nov. sp. nov., isolated from sediment cultured in situ.</title>
        <authorList>
            <person name="Zhao Z."/>
        </authorList>
    </citation>
    <scope>NUCLEOTIDE SEQUENCE [LARGE SCALE GENOMIC DNA]</scope>
    <source>
        <strain evidence="2 3">ZYL</strain>
    </source>
</reference>
<dbReference type="OrthoDB" id="7362394at2"/>
<gene>
    <name evidence="2" type="ORF">CRD36_15185</name>
</gene>
<dbReference type="InParanoid" id="A0A2G4YQI4"/>
<dbReference type="Pfam" id="PF21839">
    <property type="entry name" value="DUF6898"/>
    <property type="match status" value="1"/>
</dbReference>
<sequence length="62" mass="6534">MSGTSEGYIIEFIQVGASTKVTAVDPATGREATIVGPSNAARSHLTQVAVRKLKYLLAKDQS</sequence>